<evidence type="ECO:0000256" key="1">
    <source>
        <dbReference type="ARBA" id="ARBA00004834"/>
    </source>
</evidence>
<sequence length="658" mass="70135">MEPRRRTVVLGGLGVAAGVLTGVPTLSAAASTAALTWVGAGPFKHVYDPTPGGPPYEYLNDHCVIQGRDGTWHLYGIIGNSAPPGSFPGGNAEIHFAHATAPALDGPWTTQPYALSVDPNYFNEEHLWAPHVIENAGTYYMFYAAGGSGCAINLATSTDLFNWTRIPQGPVFRGLVARDPFVTRIGNQWVMYYCELANWQSNHIVAARTSTDLIHWSAPRTVFTDPSTDSNASVTESPVVVQRDGTYYLFIGPRFGYVGTDVFRSTDPFNFQLAGYAGHVPAHAIEVVGDRVTGAGSFQHGIYLADLQWRSTPPVWHSPDNPAAGVNPQGAIELFALDNNHRIVRRVLPGDWELFSDEVSTVPTVGRNTDGRLELFTVAKDQGLLHRVQRADGTWGDWEVFGGAAGAAPALSRNADGRLEVFALGPAGAYITHRWQNGGGSSSWSDWESFGGAAGAPPVVGVNADGRMEVFALGPGGAYVAHRWQNVPNGGWSSWDTGFGGPAAALSTVNRDGRGLLNVFALAPVSTGVHRRVQAVPSGGWAGWQQADSWADASARTAVNADGRLEMFCIPPGGAQITHRWQTTPTSGAWSNSEVFDSQPVAASPTVIVDASGRQHVFAVSPDGVLRERVQLAPSSGWGPWQTLPGAPVLLLPVGHPS</sequence>
<dbReference type="PANTHER" id="PTHR43301:SF3">
    <property type="entry name" value="ARABINAN ENDO-1,5-ALPHA-L-ARABINOSIDASE A-RELATED"/>
    <property type="match status" value="1"/>
</dbReference>
<keyword evidence="5" id="KW-0732">Signal</keyword>
<dbReference type="CDD" id="cd22954">
    <property type="entry name" value="PLL_lectin"/>
    <property type="match status" value="1"/>
</dbReference>
<feature type="signal peptide" evidence="5">
    <location>
        <begin position="1"/>
        <end position="28"/>
    </location>
</feature>
<comment type="pathway">
    <text evidence="1">Glycan metabolism; L-arabinan degradation.</text>
</comment>
<keyword evidence="3" id="KW-0378">Hydrolase</keyword>
<dbReference type="EMBL" id="BAAAPH010000009">
    <property type="protein sequence ID" value="GAA1574150.1"/>
    <property type="molecule type" value="Genomic_DNA"/>
</dbReference>
<reference evidence="8" key="1">
    <citation type="journal article" date="2019" name="Int. J. Syst. Evol. Microbiol.">
        <title>The Global Catalogue of Microorganisms (GCM) 10K type strain sequencing project: providing services to taxonomists for standard genome sequencing and annotation.</title>
        <authorList>
            <consortium name="The Broad Institute Genomics Platform"/>
            <consortium name="The Broad Institute Genome Sequencing Center for Infectious Disease"/>
            <person name="Wu L."/>
            <person name="Ma J."/>
        </authorList>
    </citation>
    <scope>NUCLEOTIDE SEQUENCE [LARGE SCALE GENOMIC DNA]</scope>
    <source>
        <strain evidence="8">JCM 15572</strain>
    </source>
</reference>
<proteinExistence type="inferred from homology"/>
<dbReference type="RefSeq" id="WP_344234463.1">
    <property type="nucleotide sequence ID" value="NZ_BAAAPH010000009.1"/>
</dbReference>
<dbReference type="PANTHER" id="PTHR43301">
    <property type="entry name" value="ARABINAN ENDO-1,5-ALPHA-L-ARABINOSIDASE"/>
    <property type="match status" value="1"/>
</dbReference>
<dbReference type="InterPro" id="IPR050727">
    <property type="entry name" value="GH43_arabinanases"/>
</dbReference>
<evidence type="ECO:0000259" key="6">
    <source>
        <dbReference type="Pfam" id="PF26607"/>
    </source>
</evidence>
<dbReference type="SUPFAM" id="SSF75005">
    <property type="entry name" value="Arabinanase/levansucrase/invertase"/>
    <property type="match status" value="1"/>
</dbReference>
<comment type="caution">
    <text evidence="7">The sequence shown here is derived from an EMBL/GenBank/DDBJ whole genome shotgun (WGS) entry which is preliminary data.</text>
</comment>
<evidence type="ECO:0000313" key="8">
    <source>
        <dbReference type="Proteomes" id="UP001501705"/>
    </source>
</evidence>
<organism evidence="7 8">
    <name type="scientific">Kribbella hippodromi</name>
    <dbReference type="NCBI Taxonomy" id="434347"/>
    <lineage>
        <taxon>Bacteria</taxon>
        <taxon>Bacillati</taxon>
        <taxon>Actinomycetota</taxon>
        <taxon>Actinomycetes</taxon>
        <taxon>Propionibacteriales</taxon>
        <taxon>Kribbellaceae</taxon>
        <taxon>Kribbella</taxon>
    </lineage>
</organism>
<dbReference type="Gene3D" id="2.120.10.70">
    <property type="entry name" value="Fucose-specific lectin"/>
    <property type="match status" value="1"/>
</dbReference>
<evidence type="ECO:0000256" key="3">
    <source>
        <dbReference type="ARBA" id="ARBA00022801"/>
    </source>
</evidence>
<keyword evidence="4" id="KW-0326">Glycosidase</keyword>
<dbReference type="InterPro" id="IPR023296">
    <property type="entry name" value="Glyco_hydro_beta-prop_sf"/>
</dbReference>
<dbReference type="SUPFAM" id="SSF89372">
    <property type="entry name" value="Fucose-specific lectin"/>
    <property type="match status" value="2"/>
</dbReference>
<evidence type="ECO:0000256" key="4">
    <source>
        <dbReference type="ARBA" id="ARBA00023295"/>
    </source>
</evidence>
<protein>
    <recommendedName>
        <fullName evidence="6">PLL-like beta propeller domain-containing protein</fullName>
    </recommendedName>
</protein>
<dbReference type="InterPro" id="IPR058502">
    <property type="entry name" value="PLL-like_beta-prop"/>
</dbReference>
<evidence type="ECO:0000256" key="2">
    <source>
        <dbReference type="ARBA" id="ARBA00009865"/>
    </source>
</evidence>
<feature type="domain" description="PLL-like beta propeller" evidence="6">
    <location>
        <begin position="351"/>
        <end position="646"/>
    </location>
</feature>
<dbReference type="InterPro" id="IPR006710">
    <property type="entry name" value="Glyco_hydro_43"/>
</dbReference>
<keyword evidence="8" id="KW-1185">Reference proteome</keyword>
<dbReference type="Proteomes" id="UP001501705">
    <property type="component" value="Unassembled WGS sequence"/>
</dbReference>
<evidence type="ECO:0000256" key="5">
    <source>
        <dbReference type="SAM" id="SignalP"/>
    </source>
</evidence>
<gene>
    <name evidence="7" type="ORF">GCM10009804_33580</name>
</gene>
<name>A0ABP4P6U0_9ACTN</name>
<feature type="chain" id="PRO_5046806338" description="PLL-like beta propeller domain-containing protein" evidence="5">
    <location>
        <begin position="29"/>
        <end position="658"/>
    </location>
</feature>
<evidence type="ECO:0000313" key="7">
    <source>
        <dbReference type="EMBL" id="GAA1574150.1"/>
    </source>
</evidence>
<accession>A0ABP4P6U0</accession>
<dbReference type="Pfam" id="PF26607">
    <property type="entry name" value="DUF8189"/>
    <property type="match status" value="1"/>
</dbReference>
<comment type="similarity">
    <text evidence="2">Belongs to the glycosyl hydrolase 43 family.</text>
</comment>
<dbReference type="Pfam" id="PF04616">
    <property type="entry name" value="Glyco_hydro_43"/>
    <property type="match status" value="1"/>
</dbReference>
<dbReference type="Gene3D" id="2.115.10.20">
    <property type="entry name" value="Glycosyl hydrolase domain, family 43"/>
    <property type="match status" value="2"/>
</dbReference>